<dbReference type="Pfam" id="PF01743">
    <property type="entry name" value="PolyA_pol"/>
    <property type="match status" value="1"/>
</dbReference>
<evidence type="ECO:0000256" key="2">
    <source>
        <dbReference type="ARBA" id="ARBA00022679"/>
    </source>
</evidence>
<feature type="domain" description="HD" evidence="10">
    <location>
        <begin position="262"/>
        <end position="330"/>
    </location>
</feature>
<evidence type="ECO:0000259" key="11">
    <source>
        <dbReference type="Pfam" id="PF12627"/>
    </source>
</evidence>
<dbReference type="PANTHER" id="PTHR46173">
    <property type="entry name" value="CCA TRNA NUCLEOTIDYLTRANSFERASE 1, MITOCHONDRIAL"/>
    <property type="match status" value="1"/>
</dbReference>
<dbReference type="InterPro" id="IPR043519">
    <property type="entry name" value="NT_sf"/>
</dbReference>
<keyword evidence="13" id="KW-1185">Reference proteome</keyword>
<evidence type="ECO:0000259" key="10">
    <source>
        <dbReference type="Pfam" id="PF01966"/>
    </source>
</evidence>
<evidence type="ECO:0000313" key="13">
    <source>
        <dbReference type="Proteomes" id="UP001519271"/>
    </source>
</evidence>
<dbReference type="InterPro" id="IPR050264">
    <property type="entry name" value="Bact_CCA-adding_enz_type3_sf"/>
</dbReference>
<feature type="domain" description="Poly A polymerase head" evidence="9">
    <location>
        <begin position="23"/>
        <end position="143"/>
    </location>
</feature>
<dbReference type="EC" id="2.7.7.72" evidence="12"/>
<dbReference type="RefSeq" id="WP_209459837.1">
    <property type="nucleotide sequence ID" value="NZ_JAGGKC010000017.1"/>
</dbReference>
<accession>A0ABS4G513</accession>
<keyword evidence="6" id="KW-0547">Nucleotide-binding</keyword>
<organism evidence="12 13">
    <name type="scientific">Youngiibacter multivorans</name>
    <dbReference type="NCBI Taxonomy" id="937251"/>
    <lineage>
        <taxon>Bacteria</taxon>
        <taxon>Bacillati</taxon>
        <taxon>Bacillota</taxon>
        <taxon>Clostridia</taxon>
        <taxon>Eubacteriales</taxon>
        <taxon>Clostridiaceae</taxon>
        <taxon>Youngiibacter</taxon>
    </lineage>
</organism>
<dbReference type="PANTHER" id="PTHR46173:SF1">
    <property type="entry name" value="CCA TRNA NUCLEOTIDYLTRANSFERASE 1, MITOCHONDRIAL"/>
    <property type="match status" value="1"/>
</dbReference>
<gene>
    <name evidence="12" type="ORF">J2Z34_002132</name>
</gene>
<evidence type="ECO:0000256" key="4">
    <source>
        <dbReference type="ARBA" id="ARBA00022695"/>
    </source>
</evidence>
<evidence type="ECO:0000256" key="8">
    <source>
        <dbReference type="RuleBase" id="RU003953"/>
    </source>
</evidence>
<proteinExistence type="inferred from homology"/>
<dbReference type="CDD" id="cd05398">
    <property type="entry name" value="NT_ClassII-CCAase"/>
    <property type="match status" value="1"/>
</dbReference>
<evidence type="ECO:0000313" key="12">
    <source>
        <dbReference type="EMBL" id="MBP1919642.1"/>
    </source>
</evidence>
<dbReference type="GO" id="GO:0004810">
    <property type="term" value="F:CCA tRNA nucleotidyltransferase activity"/>
    <property type="evidence" value="ECO:0007669"/>
    <property type="project" value="UniProtKB-EC"/>
</dbReference>
<comment type="caution">
    <text evidence="12">The sequence shown here is derived from an EMBL/GenBank/DDBJ whole genome shotgun (WGS) entry which is preliminary data.</text>
</comment>
<dbReference type="Pfam" id="PF12627">
    <property type="entry name" value="PolyA_pol_RNAbd"/>
    <property type="match status" value="1"/>
</dbReference>
<keyword evidence="12" id="KW-0378">Hydrolase</keyword>
<dbReference type="InterPro" id="IPR032828">
    <property type="entry name" value="PolyA_RNA-bd"/>
</dbReference>
<keyword evidence="4 12" id="KW-0548">Nucleotidyltransferase</keyword>
<dbReference type="Pfam" id="PF01966">
    <property type="entry name" value="HD"/>
    <property type="match status" value="1"/>
</dbReference>
<evidence type="ECO:0000256" key="6">
    <source>
        <dbReference type="ARBA" id="ARBA00022741"/>
    </source>
</evidence>
<dbReference type="Gene3D" id="1.10.3090.10">
    <property type="entry name" value="cca-adding enzyme, domain 2"/>
    <property type="match status" value="1"/>
</dbReference>
<evidence type="ECO:0000256" key="5">
    <source>
        <dbReference type="ARBA" id="ARBA00022723"/>
    </source>
</evidence>
<keyword evidence="7" id="KW-0460">Magnesium</keyword>
<evidence type="ECO:0000256" key="7">
    <source>
        <dbReference type="ARBA" id="ARBA00022842"/>
    </source>
</evidence>
<sequence length="450" mass="50912">MRIEMPKGARFIIGRILQEGYDAYLVGGSIRDVLLGKNPKDYDIATSATPESIIGMFEKTVPIGIKHGTVEVVTDDGCFDVTTFRSEEGYINKRYPENVRFIEDLIEDLRRRDITINALAYNDEKGLIDPFGGFNDLNHRLIRAVGHPVERFKEDALRILRAVRLATTLDFNIEESTLLGIIEEMDGLVYISVERIREEISNILMSENPGRGMRMLFELGLIKYVLPELLPLASFNQFNRYHDKDVLGHTLEVLDRCPRNLHVRLAALFHDSGKPRCFTIDKDGVGHFYGHEKESASIARDVLQRLKYDNRTIHLVDKLISLHMVPSEMKNEVKLKKFAVNMGIANIPLFLGLKKADHGGKPDIGGIHASKLIEFEKRLNEILERNDPLELKDLAVNGDDLKSIGIKDGRLIGKLLGILLENVLETPGLNTRERLLEIAAREAENDNRGN</sequence>
<dbReference type="Gene3D" id="1.10.246.80">
    <property type="match status" value="1"/>
</dbReference>
<keyword evidence="2 8" id="KW-0808">Transferase</keyword>
<dbReference type="EC" id="3.1.4.-" evidence="12"/>
<protein>
    <submittedName>
        <fullName evidence="12">tRNA nucleotidyltransferase (CCA-adding enzyme)</fullName>
        <ecNumber evidence="12">2.7.7.72</ecNumber>
        <ecNumber evidence="12">3.1.3.-</ecNumber>
        <ecNumber evidence="12">3.1.4.-</ecNumber>
    </submittedName>
</protein>
<evidence type="ECO:0000259" key="9">
    <source>
        <dbReference type="Pfam" id="PF01743"/>
    </source>
</evidence>
<keyword evidence="5" id="KW-0479">Metal-binding</keyword>
<keyword evidence="8" id="KW-0694">RNA-binding</keyword>
<name>A0ABS4G513_9CLOT</name>
<dbReference type="CDD" id="cd00077">
    <property type="entry name" value="HDc"/>
    <property type="match status" value="1"/>
</dbReference>
<reference evidence="12 13" key="1">
    <citation type="submission" date="2021-03" db="EMBL/GenBank/DDBJ databases">
        <title>Genomic Encyclopedia of Type Strains, Phase IV (KMG-IV): sequencing the most valuable type-strain genomes for metagenomic binning, comparative biology and taxonomic classification.</title>
        <authorList>
            <person name="Goeker M."/>
        </authorList>
    </citation>
    <scope>NUCLEOTIDE SEQUENCE [LARGE SCALE GENOMIC DNA]</scope>
    <source>
        <strain evidence="12 13">DSM 6139</strain>
    </source>
</reference>
<evidence type="ECO:0000256" key="3">
    <source>
        <dbReference type="ARBA" id="ARBA00022694"/>
    </source>
</evidence>
<dbReference type="EMBL" id="JAGGKC010000017">
    <property type="protein sequence ID" value="MBP1919642.1"/>
    <property type="molecule type" value="Genomic_DNA"/>
</dbReference>
<dbReference type="EC" id="3.1.3.-" evidence="12"/>
<comment type="similarity">
    <text evidence="8">Belongs to the tRNA nucleotidyltransferase/poly(A) polymerase family.</text>
</comment>
<dbReference type="InterPro" id="IPR002646">
    <property type="entry name" value="PolA_pol_head_dom"/>
</dbReference>
<comment type="cofactor">
    <cofactor evidence="1">
        <name>Mg(2+)</name>
        <dbReference type="ChEBI" id="CHEBI:18420"/>
    </cofactor>
</comment>
<dbReference type="Proteomes" id="UP001519271">
    <property type="component" value="Unassembled WGS sequence"/>
</dbReference>
<dbReference type="InterPro" id="IPR003607">
    <property type="entry name" value="HD/PDEase_dom"/>
</dbReference>
<evidence type="ECO:0000256" key="1">
    <source>
        <dbReference type="ARBA" id="ARBA00001946"/>
    </source>
</evidence>
<dbReference type="InterPro" id="IPR006674">
    <property type="entry name" value="HD_domain"/>
</dbReference>
<dbReference type="SUPFAM" id="SSF81891">
    <property type="entry name" value="Poly A polymerase C-terminal region-like"/>
    <property type="match status" value="1"/>
</dbReference>
<dbReference type="Gene3D" id="3.30.460.10">
    <property type="entry name" value="Beta Polymerase, domain 2"/>
    <property type="match status" value="1"/>
</dbReference>
<dbReference type="SUPFAM" id="SSF81301">
    <property type="entry name" value="Nucleotidyltransferase"/>
    <property type="match status" value="1"/>
</dbReference>
<feature type="domain" description="tRNA nucleotidyltransferase/poly(A) polymerase RNA and SrmB- binding" evidence="11">
    <location>
        <begin position="170"/>
        <end position="229"/>
    </location>
</feature>
<dbReference type="GO" id="GO:0016787">
    <property type="term" value="F:hydrolase activity"/>
    <property type="evidence" value="ECO:0007669"/>
    <property type="project" value="UniProtKB-KW"/>
</dbReference>
<keyword evidence="3" id="KW-0819">tRNA processing</keyword>